<feature type="chain" id="PRO_5001697792" description="DUF7408 domain-containing protein" evidence="2">
    <location>
        <begin position="31"/>
        <end position="787"/>
    </location>
</feature>
<reference evidence="4 5" key="1">
    <citation type="journal article" date="2013" name="Int. J. Syst. Evol. Microbiol.">
        <title>Tumebacillus flagellatus sp. nov., an alpha-amylase/pullulanase-producing bacterium isolated from cassava wastewater.</title>
        <authorList>
            <person name="Wang Q."/>
            <person name="Xie N."/>
            <person name="Qin Y."/>
            <person name="Shen N."/>
            <person name="Zhu J."/>
            <person name="Mi H."/>
            <person name="Huang R."/>
        </authorList>
    </citation>
    <scope>NUCLEOTIDE SEQUENCE [LARGE SCALE GENOMIC DNA]</scope>
    <source>
        <strain evidence="4 5">GST4</strain>
    </source>
</reference>
<dbReference type="eggNOG" id="COG0318">
    <property type="taxonomic scope" value="Bacteria"/>
</dbReference>
<gene>
    <name evidence="4" type="ORF">EL26_17620</name>
</gene>
<evidence type="ECO:0000313" key="5">
    <source>
        <dbReference type="Proteomes" id="UP000027931"/>
    </source>
</evidence>
<dbReference type="InterPro" id="IPR029062">
    <property type="entry name" value="Class_I_gatase-like"/>
</dbReference>
<dbReference type="OrthoDB" id="137965at2"/>
<keyword evidence="2" id="KW-0732">Signal</keyword>
<comment type="caution">
    <text evidence="4">The sequence shown here is derived from an EMBL/GenBank/DDBJ whole genome shotgun (WGS) entry which is preliminary data.</text>
</comment>
<keyword evidence="1" id="KW-1133">Transmembrane helix</keyword>
<dbReference type="AlphaFoldDB" id="A0A074LIF5"/>
<dbReference type="Pfam" id="PF24157">
    <property type="entry name" value="DUF7408"/>
    <property type="match status" value="1"/>
</dbReference>
<organism evidence="4 5">
    <name type="scientific">Tumebacillus flagellatus</name>
    <dbReference type="NCBI Taxonomy" id="1157490"/>
    <lineage>
        <taxon>Bacteria</taxon>
        <taxon>Bacillati</taxon>
        <taxon>Bacillota</taxon>
        <taxon>Bacilli</taxon>
        <taxon>Bacillales</taxon>
        <taxon>Alicyclobacillaceae</taxon>
        <taxon>Tumebacillus</taxon>
    </lineage>
</organism>
<keyword evidence="5" id="KW-1185">Reference proteome</keyword>
<keyword evidence="1" id="KW-0812">Transmembrane</keyword>
<proteinExistence type="predicted"/>
<feature type="domain" description="DUF7408" evidence="3">
    <location>
        <begin position="186"/>
        <end position="311"/>
    </location>
</feature>
<protein>
    <recommendedName>
        <fullName evidence="3">DUF7408 domain-containing protein</fullName>
    </recommendedName>
</protein>
<dbReference type="InterPro" id="IPR055831">
    <property type="entry name" value="DUF7408"/>
</dbReference>
<dbReference type="EMBL" id="JMIR01000029">
    <property type="protein sequence ID" value="KEO81991.1"/>
    <property type="molecule type" value="Genomic_DNA"/>
</dbReference>
<evidence type="ECO:0000256" key="1">
    <source>
        <dbReference type="SAM" id="Phobius"/>
    </source>
</evidence>
<accession>A0A074LIF5</accession>
<dbReference type="RefSeq" id="WP_038091509.1">
    <property type="nucleotide sequence ID" value="NZ_JMIR01000029.1"/>
</dbReference>
<sequence>MKKKTRGRKTGAFLAAAVLTSALWAPAAWAASDLKMSSSVGWDGTFKLEAPTFVGVTIENQGEDLNGRLVVEPANPQNGGNVVSGVYEKEVVLPKGSTKTFQVEVPGGLFYQPVKVVLLDSQGKQLSDSNPSLVPVQDGVLLGGVSEKKDDLNVFSLVTSPSVGGKVTLKWLKNADLPDRAELLQGLDVLTINHAPAEKLTDEQVQTIREWVERGGTLLLSGGASYQGGGSLFQDLSPVKVTGTGKATDLTDLQRYTGIKPSVGELNVSTGSLVADAKVLVKGGSSPLIAERDFGAGHVLYAAYDLGEEPFASWQGNKELWGNVLREADLKPSHMPSQMNGAMRGVDQQMQLISSSQMFRDLLPGYKTSAVVFLGYIVLVGPLLYFVLRRLNRREWGWALIPATAILFTAGTLLFDDGPRSSGTRAQTAAIINLKSDKIAEVSAGSSFLVTKGGTYDVEFKENSFVYPSYLNMSGDSNAEARTVLGDAKPSIQYQNVEYWSLRSSFAQTTLNDQGRIQSDLHIDSSGSLTGQVTNKTKFDLEKVYLLIGNHAYKIDDLPTGKSLQVKQSIQTSASGTAPGISYMEQMFPYGMGVMDQELEQYRSLISYATSPWDLGTAPVQLVGFTKAPLNLYTINEKTVQKDTTLSLVRQVLPLQTDGSTSLPAGLIRPVIFAMDGNVFMSPEGLRMATGSATLEYKLKTSPDYRIDKVTTNFDSAAFAMYDKQIYNFKTGQWVPVAKENTPVITGDLLSQFVSPDGNLRVKFSTTTPQDQFLQYPAVAVEGKVSQ</sequence>
<dbReference type="SUPFAM" id="SSF52317">
    <property type="entry name" value="Class I glutamine amidotransferase-like"/>
    <property type="match status" value="1"/>
</dbReference>
<feature type="transmembrane region" description="Helical" evidence="1">
    <location>
        <begin position="395"/>
        <end position="415"/>
    </location>
</feature>
<dbReference type="Gene3D" id="3.40.50.880">
    <property type="match status" value="1"/>
</dbReference>
<evidence type="ECO:0000313" key="4">
    <source>
        <dbReference type="EMBL" id="KEO81991.1"/>
    </source>
</evidence>
<evidence type="ECO:0000256" key="2">
    <source>
        <dbReference type="SAM" id="SignalP"/>
    </source>
</evidence>
<evidence type="ECO:0000259" key="3">
    <source>
        <dbReference type="Pfam" id="PF24157"/>
    </source>
</evidence>
<feature type="transmembrane region" description="Helical" evidence="1">
    <location>
        <begin position="370"/>
        <end position="388"/>
    </location>
</feature>
<name>A0A074LIF5_9BACL</name>
<feature type="signal peptide" evidence="2">
    <location>
        <begin position="1"/>
        <end position="30"/>
    </location>
</feature>
<dbReference type="Proteomes" id="UP000027931">
    <property type="component" value="Unassembled WGS sequence"/>
</dbReference>
<keyword evidence="1" id="KW-0472">Membrane</keyword>
<dbReference type="STRING" id="1157490.EL26_17620"/>